<dbReference type="EMBL" id="ACEO02000010">
    <property type="protein sequence ID" value="EFC51486.1"/>
    <property type="molecule type" value="Genomic_DNA"/>
</dbReference>
<comment type="caution">
    <text evidence="1">The sequence shown here is derived from an EMBL/GenBank/DDBJ whole genome shotgun (WGS) entry which is preliminary data.</text>
</comment>
<reference evidence="1 2" key="1">
    <citation type="submission" date="2010-01" db="EMBL/GenBank/DDBJ databases">
        <authorList>
            <person name="Weinstock G."/>
            <person name="Sodergren E."/>
            <person name="Clifton S."/>
            <person name="Fulton L."/>
            <person name="Fulton B."/>
            <person name="Courtney L."/>
            <person name="Fronick C."/>
            <person name="Harrison M."/>
            <person name="Strong C."/>
            <person name="Farmer C."/>
            <person name="Delahaunty K."/>
            <person name="Markovic C."/>
            <person name="Hall O."/>
            <person name="Minx P."/>
            <person name="Tomlinson C."/>
            <person name="Mitreva M."/>
            <person name="Nelson J."/>
            <person name="Hou S."/>
            <person name="Wollam A."/>
            <person name="Pepin K.H."/>
            <person name="Johnson M."/>
            <person name="Bhonagiri V."/>
            <person name="Nash W.E."/>
            <person name="Warren W."/>
            <person name="Chinwalla A."/>
            <person name="Mardis E.R."/>
            <person name="Wilson R.K."/>
        </authorList>
    </citation>
    <scope>NUCLEOTIDE SEQUENCE [LARGE SCALE GENOMIC DNA]</scope>
    <source>
        <strain evidence="1 2">NJ9703</strain>
    </source>
</reference>
<dbReference type="Proteomes" id="UP000004621">
    <property type="component" value="Unassembled WGS sequence"/>
</dbReference>
<organism evidence="1 2">
    <name type="scientific">Neisseria subflava NJ9703</name>
    <dbReference type="NCBI Taxonomy" id="546268"/>
    <lineage>
        <taxon>Bacteria</taxon>
        <taxon>Pseudomonadati</taxon>
        <taxon>Pseudomonadota</taxon>
        <taxon>Betaproteobacteria</taxon>
        <taxon>Neisseriales</taxon>
        <taxon>Neisseriaceae</taxon>
        <taxon>Neisseria</taxon>
    </lineage>
</organism>
<gene>
    <name evidence="1" type="ORF">NEISUBOT_04979</name>
</gene>
<name>A0A9W5MYP5_NEISU</name>
<protein>
    <submittedName>
        <fullName evidence="1">Uncharacterized protein</fullName>
    </submittedName>
</protein>
<evidence type="ECO:0000313" key="1">
    <source>
        <dbReference type="EMBL" id="EFC51486.1"/>
    </source>
</evidence>
<dbReference type="AlphaFoldDB" id="A0A9W5MYP5"/>
<evidence type="ECO:0000313" key="2">
    <source>
        <dbReference type="Proteomes" id="UP000004621"/>
    </source>
</evidence>
<accession>A0A9W5MYP5</accession>
<sequence>MIYSNSKLVLKVKCFVLFEKPSRSFPNLGVNDGFILISV</sequence>
<proteinExistence type="predicted"/>